<comment type="caution">
    <text evidence="5">The sequence shown here is derived from an EMBL/GenBank/DDBJ whole genome shotgun (WGS) entry which is preliminary data.</text>
</comment>
<dbReference type="Pfam" id="PF01230">
    <property type="entry name" value="HIT"/>
    <property type="match status" value="1"/>
</dbReference>
<feature type="active site" description="Tele-AMP-histidine intermediate" evidence="1">
    <location>
        <position position="101"/>
    </location>
</feature>
<reference evidence="5 6" key="1">
    <citation type="journal article" date="2016" name="Nat. Commun.">
        <title>Thousands of microbial genomes shed light on interconnected biogeochemical processes in an aquifer system.</title>
        <authorList>
            <person name="Anantharaman K."/>
            <person name="Brown C.T."/>
            <person name="Hug L.A."/>
            <person name="Sharon I."/>
            <person name="Castelle C.J."/>
            <person name="Probst A.J."/>
            <person name="Thomas B.C."/>
            <person name="Singh A."/>
            <person name="Wilkins M.J."/>
            <person name="Karaoz U."/>
            <person name="Brodie E.L."/>
            <person name="Williams K.H."/>
            <person name="Hubbard S.S."/>
            <person name="Banfield J.F."/>
        </authorList>
    </citation>
    <scope>NUCLEOTIDE SEQUENCE [LARGE SCALE GENOMIC DNA]</scope>
</reference>
<feature type="domain" description="HIT" evidence="4">
    <location>
        <begin position="7"/>
        <end position="114"/>
    </location>
</feature>
<sequence length="139" mass="15387">MTTDHCVFCSVLAGRIPSEKLYEQEQITAFLDIAPISKGHTLVIPDRHISHFDELTETELVGLSKAVALLAPRITRAVGADGYNLGVNNGRAAGQIITHVHWHIIPRFEADGLKSWPNRKTLSGELQQIAESIRKELQP</sequence>
<dbReference type="InterPro" id="IPR011146">
    <property type="entry name" value="HIT-like"/>
</dbReference>
<organism evidence="5 6">
    <name type="scientific">Candidatus Komeilibacteria bacterium RIFCSPLOWO2_01_FULL_52_15</name>
    <dbReference type="NCBI Taxonomy" id="1798551"/>
    <lineage>
        <taxon>Bacteria</taxon>
        <taxon>Candidatus Komeiliibacteriota</taxon>
    </lineage>
</organism>
<dbReference type="PRINTS" id="PR00332">
    <property type="entry name" value="HISTRIAD"/>
</dbReference>
<evidence type="ECO:0000256" key="1">
    <source>
        <dbReference type="PIRSR" id="PIRSR601310-1"/>
    </source>
</evidence>
<dbReference type="InterPro" id="IPR036265">
    <property type="entry name" value="HIT-like_sf"/>
</dbReference>
<dbReference type="PANTHER" id="PTHR47670">
    <property type="entry name" value="ADENYLYLSULFATASE HINT3"/>
    <property type="match status" value="1"/>
</dbReference>
<name>A0A1G2BQC7_9BACT</name>
<evidence type="ECO:0000256" key="3">
    <source>
        <dbReference type="PROSITE-ProRule" id="PRU00464"/>
    </source>
</evidence>
<protein>
    <recommendedName>
        <fullName evidence="4">HIT domain-containing protein</fullName>
    </recommendedName>
</protein>
<evidence type="ECO:0000256" key="2">
    <source>
        <dbReference type="PIRSR" id="PIRSR601310-3"/>
    </source>
</evidence>
<proteinExistence type="predicted"/>
<dbReference type="GO" id="GO:0047627">
    <property type="term" value="F:adenylylsulfatase activity"/>
    <property type="evidence" value="ECO:0007669"/>
    <property type="project" value="TreeGrafter"/>
</dbReference>
<feature type="short sequence motif" description="Histidine triad motif" evidence="2 3">
    <location>
        <begin position="99"/>
        <end position="103"/>
    </location>
</feature>
<dbReference type="PANTHER" id="PTHR47670:SF1">
    <property type="entry name" value="ADENYLYLSULFATASE HINT3"/>
    <property type="match status" value="1"/>
</dbReference>
<dbReference type="SUPFAM" id="SSF54197">
    <property type="entry name" value="HIT-like"/>
    <property type="match status" value="1"/>
</dbReference>
<dbReference type="InterPro" id="IPR001310">
    <property type="entry name" value="Histidine_triad_HIT"/>
</dbReference>
<dbReference type="AlphaFoldDB" id="A0A1G2BQC7"/>
<dbReference type="GO" id="GO:0006790">
    <property type="term" value="P:sulfur compound metabolic process"/>
    <property type="evidence" value="ECO:0007669"/>
    <property type="project" value="TreeGrafter"/>
</dbReference>
<evidence type="ECO:0000313" key="5">
    <source>
        <dbReference type="EMBL" id="OGY90779.1"/>
    </source>
</evidence>
<dbReference type="Gene3D" id="3.30.428.10">
    <property type="entry name" value="HIT-like"/>
    <property type="match status" value="1"/>
</dbReference>
<evidence type="ECO:0000259" key="4">
    <source>
        <dbReference type="PROSITE" id="PS51084"/>
    </source>
</evidence>
<dbReference type="STRING" id="1798551.A3B30_03280"/>
<evidence type="ECO:0000313" key="6">
    <source>
        <dbReference type="Proteomes" id="UP000178248"/>
    </source>
</evidence>
<accession>A0A1G2BQC7</accession>
<gene>
    <name evidence="5" type="ORF">A3B30_03280</name>
</gene>
<dbReference type="GO" id="GO:0009150">
    <property type="term" value="P:purine ribonucleotide metabolic process"/>
    <property type="evidence" value="ECO:0007669"/>
    <property type="project" value="TreeGrafter"/>
</dbReference>
<dbReference type="EMBL" id="MHKM01000034">
    <property type="protein sequence ID" value="OGY90779.1"/>
    <property type="molecule type" value="Genomic_DNA"/>
</dbReference>
<dbReference type="PROSITE" id="PS51084">
    <property type="entry name" value="HIT_2"/>
    <property type="match status" value="1"/>
</dbReference>
<dbReference type="Proteomes" id="UP000178248">
    <property type="component" value="Unassembled WGS sequence"/>
</dbReference>